<accession>G8R7M3</accession>
<organism evidence="1 2">
    <name type="scientific">Owenweeksia hongkongensis (strain DSM 17368 / CIP 108786 / JCM 12287 / NRRL B-23963 / UST20020801)</name>
    <dbReference type="NCBI Taxonomy" id="926562"/>
    <lineage>
        <taxon>Bacteria</taxon>
        <taxon>Pseudomonadati</taxon>
        <taxon>Bacteroidota</taxon>
        <taxon>Flavobacteriia</taxon>
        <taxon>Flavobacteriales</taxon>
        <taxon>Owenweeksiaceae</taxon>
        <taxon>Owenweeksia</taxon>
    </lineage>
</organism>
<evidence type="ECO:0000313" key="1">
    <source>
        <dbReference type="EMBL" id="AEV32376.1"/>
    </source>
</evidence>
<reference evidence="1 2" key="1">
    <citation type="journal article" date="2012" name="Stand. Genomic Sci.">
        <title>Genome sequence of the orange-pigmented seawater bacterium Owenweeksia hongkongensis type strain (UST20020801(T)).</title>
        <authorList>
            <person name="Riedel T."/>
            <person name="Held B."/>
            <person name="Nolan M."/>
            <person name="Lucas S."/>
            <person name="Lapidus A."/>
            <person name="Tice H."/>
            <person name="Del Rio T.G."/>
            <person name="Cheng J.F."/>
            <person name="Han C."/>
            <person name="Tapia R."/>
            <person name="Goodwin L.A."/>
            <person name="Pitluck S."/>
            <person name="Liolios K."/>
            <person name="Mavromatis K."/>
            <person name="Pagani I."/>
            <person name="Ivanova N."/>
            <person name="Mikhailova N."/>
            <person name="Pati A."/>
            <person name="Chen A."/>
            <person name="Palaniappan K."/>
            <person name="Rohde M."/>
            <person name="Tindall B.J."/>
            <person name="Detter J.C."/>
            <person name="Goker M."/>
            <person name="Woyke T."/>
            <person name="Bristow J."/>
            <person name="Eisen J.A."/>
            <person name="Markowitz V."/>
            <person name="Hugenholtz P."/>
            <person name="Klenk H.P."/>
            <person name="Kyrpides N.C."/>
        </authorList>
    </citation>
    <scope>NUCLEOTIDE SEQUENCE</scope>
    <source>
        <strain evidence="2">DSM 17368 / JCM 12287 / NRRL B-23963</strain>
    </source>
</reference>
<dbReference type="KEGG" id="oho:Oweho_1379"/>
<dbReference type="STRING" id="926562.Oweho_1379"/>
<dbReference type="AlphaFoldDB" id="G8R7M3"/>
<proteinExistence type="predicted"/>
<dbReference type="EMBL" id="CP003156">
    <property type="protein sequence ID" value="AEV32376.1"/>
    <property type="molecule type" value="Genomic_DNA"/>
</dbReference>
<keyword evidence="2" id="KW-1185">Reference proteome</keyword>
<evidence type="ECO:0000313" key="2">
    <source>
        <dbReference type="Proteomes" id="UP000005631"/>
    </source>
</evidence>
<gene>
    <name evidence="1" type="ordered locus">Oweho_1379</name>
</gene>
<dbReference type="HOGENOM" id="CLU_1254914_0_0_10"/>
<sequence>MNGLKKITRELESVEKKLKSPFRFFIKKWLIKKRTLLNRSLDLSLVDHISANNENFKKLVEENKQLLCNENIQFKVTSEGSSPWTYMTKRFEGRIHSNGFLYLQAKSNAIEFLEILSHFYPSKYIGTMTPLGLAEANAASTDFQIIGGRVPEVFRGQIDLNGKITFETTDSWFEIDGHIHVSKIIADPFKGNNHKRELFLRNRSEIRSSINNWKKQNIKF</sequence>
<dbReference type="Proteomes" id="UP000005631">
    <property type="component" value="Chromosome"/>
</dbReference>
<protein>
    <submittedName>
        <fullName evidence="1">Uncharacterized protein</fullName>
    </submittedName>
</protein>
<name>G8R7M3_OWEHD</name>